<evidence type="ECO:0000256" key="9">
    <source>
        <dbReference type="SAM" id="Coils"/>
    </source>
</evidence>
<keyword evidence="6" id="KW-0811">Translocation</keyword>
<evidence type="ECO:0000256" key="5">
    <source>
        <dbReference type="ARBA" id="ARBA00022927"/>
    </source>
</evidence>
<comment type="subcellular location">
    <subcellularLocation>
        <location evidence="1">Nucleus</location>
        <location evidence="1">Nuclear pore complex</location>
    </subcellularLocation>
</comment>
<evidence type="ECO:0000256" key="6">
    <source>
        <dbReference type="ARBA" id="ARBA00023010"/>
    </source>
</evidence>
<dbReference type="Pfam" id="PF05064">
    <property type="entry name" value="Nsp1_C"/>
    <property type="match status" value="1"/>
</dbReference>
<proteinExistence type="inferred from homology"/>
<gene>
    <name evidence="12" type="primary">Nup62_0</name>
</gene>
<dbReference type="EMBL" id="GFXV01006359">
    <property type="protein sequence ID" value="MBW18164.1"/>
    <property type="molecule type" value="Transcribed_RNA"/>
</dbReference>
<feature type="region of interest" description="Disordered" evidence="10">
    <location>
        <begin position="1"/>
        <end position="55"/>
    </location>
</feature>
<dbReference type="AlphaFoldDB" id="A0A2H8TV89"/>
<feature type="coiled-coil region" evidence="9">
    <location>
        <begin position="405"/>
        <end position="432"/>
    </location>
</feature>
<name>A0A2H8TV89_9HEMI</name>
<keyword evidence="3" id="KW-0813">Transport</keyword>
<evidence type="ECO:0000256" key="4">
    <source>
        <dbReference type="ARBA" id="ARBA00022816"/>
    </source>
</evidence>
<dbReference type="GO" id="GO:0006405">
    <property type="term" value="P:RNA export from nucleus"/>
    <property type="evidence" value="ECO:0007669"/>
    <property type="project" value="TreeGrafter"/>
</dbReference>
<keyword evidence="8" id="KW-0539">Nucleus</keyword>
<evidence type="ECO:0000256" key="2">
    <source>
        <dbReference type="ARBA" id="ARBA00005911"/>
    </source>
</evidence>
<dbReference type="GO" id="GO:0051028">
    <property type="term" value="P:mRNA transport"/>
    <property type="evidence" value="ECO:0007669"/>
    <property type="project" value="UniProtKB-KW"/>
</dbReference>
<comment type="similarity">
    <text evidence="2">Belongs to the nucleoporin NSP1/NUP62 family.</text>
</comment>
<sequence length="492" mass="51154">MSNMSFNFGTPKTTAPSMFSMTSPTNTSWGSTQPSAGFSLGNNTQPASTGFSLGGTTQASTGFSLGGTTQASTGFSLGATNQPATGFSLGTTPASTGFSLGTTQASNAFSLGTTQTSTGFSLGATSTVSTGFSLAGTTQASTGFSLATTQASTALPLTTTSASTGFSLGTTPATTGFSLGATPASTGGFSLGTTPAVSTGFSLAGTTQASTGFSLATTQASTGFSLATTKASTGFSLGTTPAVSTSFSLGTASTTGFSLSSSATTTAQASSIQTTAAITTQAPPATSQSDSQSSTVQPTNFQQLIDLINNWTVSLENQEKQFLNQANEITVWDNMLTNQSTKLVKLYDILEQKEKEQVDIENELDFLLSQQKELEDCLVPLEQELQSAEVLSSLNNEREPIYKAAQEIDNQVKQMSGDIKEIVNNLNKANSKKDSDDDLDTICRILNCHMTALQYIEHNAENLSSMVSEVNEEHSRFLTAANDNSFMSSFRK</sequence>
<dbReference type="InterPro" id="IPR026010">
    <property type="entry name" value="NSP1/NUP62"/>
</dbReference>
<feature type="coiled-coil region" evidence="9">
    <location>
        <begin position="343"/>
        <end position="370"/>
    </location>
</feature>
<evidence type="ECO:0000256" key="3">
    <source>
        <dbReference type="ARBA" id="ARBA00022448"/>
    </source>
</evidence>
<dbReference type="PANTHER" id="PTHR12084:SF0">
    <property type="entry name" value="NUCLEAR PORE GLYCOPROTEIN P62"/>
    <property type="match status" value="1"/>
</dbReference>
<dbReference type="InterPro" id="IPR007758">
    <property type="entry name" value="Nucleoporin_NSP1_C"/>
</dbReference>
<dbReference type="GO" id="GO:0005543">
    <property type="term" value="F:phospholipid binding"/>
    <property type="evidence" value="ECO:0007669"/>
    <property type="project" value="TreeGrafter"/>
</dbReference>
<evidence type="ECO:0000313" key="12">
    <source>
        <dbReference type="EMBL" id="MBW18164.1"/>
    </source>
</evidence>
<dbReference type="GO" id="GO:0006606">
    <property type="term" value="P:protein import into nucleus"/>
    <property type="evidence" value="ECO:0007669"/>
    <property type="project" value="TreeGrafter"/>
</dbReference>
<feature type="domain" description="Nucleoporin NSP1-like C-terminal" evidence="11">
    <location>
        <begin position="294"/>
        <end position="394"/>
    </location>
</feature>
<dbReference type="GO" id="GO:0044613">
    <property type="term" value="C:nuclear pore central transport channel"/>
    <property type="evidence" value="ECO:0007669"/>
    <property type="project" value="TreeGrafter"/>
</dbReference>
<keyword evidence="7" id="KW-0906">Nuclear pore complex</keyword>
<keyword evidence="9" id="KW-0175">Coiled coil</keyword>
<evidence type="ECO:0000256" key="7">
    <source>
        <dbReference type="ARBA" id="ARBA00023132"/>
    </source>
</evidence>
<dbReference type="OrthoDB" id="344345at2759"/>
<evidence type="ECO:0000256" key="10">
    <source>
        <dbReference type="SAM" id="MobiDB-lite"/>
    </source>
</evidence>
<evidence type="ECO:0000259" key="11">
    <source>
        <dbReference type="Pfam" id="PF05064"/>
    </source>
</evidence>
<accession>A0A2H8TV89</accession>
<evidence type="ECO:0000256" key="1">
    <source>
        <dbReference type="ARBA" id="ARBA00004567"/>
    </source>
</evidence>
<keyword evidence="4" id="KW-0509">mRNA transport</keyword>
<keyword evidence="5" id="KW-0653">Protein transport</keyword>
<dbReference type="GO" id="GO:0017056">
    <property type="term" value="F:structural constituent of nuclear pore"/>
    <property type="evidence" value="ECO:0007669"/>
    <property type="project" value="InterPro"/>
</dbReference>
<protein>
    <submittedName>
        <fullName evidence="12">Nuclear pore glycoprotein p62</fullName>
    </submittedName>
</protein>
<reference evidence="12" key="1">
    <citation type="submission" date="2017-10" db="EMBL/GenBank/DDBJ databases">
        <title>Transcriptome Assembly of Sugarcane Aphid Adults.</title>
        <authorList>
            <person name="Scully E.D."/>
            <person name="Palmer N.A."/>
            <person name="Geib S.M."/>
            <person name="Sarath G."/>
            <person name="Sattler S.E."/>
        </authorList>
    </citation>
    <scope>NUCLEOTIDE SEQUENCE</scope>
    <source>
        <tissue evidence="12">Whole body</tissue>
    </source>
</reference>
<dbReference type="Gene3D" id="1.20.5.170">
    <property type="match status" value="1"/>
</dbReference>
<organism evidence="12">
    <name type="scientific">Melanaphis sacchari</name>
    <dbReference type="NCBI Taxonomy" id="742174"/>
    <lineage>
        <taxon>Eukaryota</taxon>
        <taxon>Metazoa</taxon>
        <taxon>Ecdysozoa</taxon>
        <taxon>Arthropoda</taxon>
        <taxon>Hexapoda</taxon>
        <taxon>Insecta</taxon>
        <taxon>Pterygota</taxon>
        <taxon>Neoptera</taxon>
        <taxon>Paraneoptera</taxon>
        <taxon>Hemiptera</taxon>
        <taxon>Sternorrhyncha</taxon>
        <taxon>Aphidomorpha</taxon>
        <taxon>Aphidoidea</taxon>
        <taxon>Aphididae</taxon>
        <taxon>Aphidini</taxon>
        <taxon>Melanaphis</taxon>
    </lineage>
</organism>
<dbReference type="PANTHER" id="PTHR12084">
    <property type="entry name" value="NUCLEAR PORE GLYCOPROTEIN P62-RELATED"/>
    <property type="match status" value="1"/>
</dbReference>
<evidence type="ECO:0000256" key="8">
    <source>
        <dbReference type="ARBA" id="ARBA00023242"/>
    </source>
</evidence>